<dbReference type="OrthoDB" id="10002163at2759"/>
<organism evidence="7 8">
    <name type="scientific">Daphnia magna</name>
    <dbReference type="NCBI Taxonomy" id="35525"/>
    <lineage>
        <taxon>Eukaryota</taxon>
        <taxon>Metazoa</taxon>
        <taxon>Ecdysozoa</taxon>
        <taxon>Arthropoda</taxon>
        <taxon>Crustacea</taxon>
        <taxon>Branchiopoda</taxon>
        <taxon>Diplostraca</taxon>
        <taxon>Cladocera</taxon>
        <taxon>Anomopoda</taxon>
        <taxon>Daphniidae</taxon>
        <taxon>Daphnia</taxon>
    </lineage>
</organism>
<dbReference type="GO" id="GO:0012505">
    <property type="term" value="C:endomembrane system"/>
    <property type="evidence" value="ECO:0007669"/>
    <property type="project" value="UniProtKB-SubCell"/>
</dbReference>
<evidence type="ECO:0000256" key="3">
    <source>
        <dbReference type="ARBA" id="ARBA00022989"/>
    </source>
</evidence>
<dbReference type="PANTHER" id="PTHR12479:SF10">
    <property type="entry name" value="LYSOSOMAL-ASSOCIATED TRANSMEMBRANE PROTEIN"/>
    <property type="match status" value="1"/>
</dbReference>
<evidence type="ECO:0000256" key="2">
    <source>
        <dbReference type="ARBA" id="ARBA00022692"/>
    </source>
</evidence>
<keyword evidence="2 6" id="KW-0812">Transmembrane</keyword>
<dbReference type="AlphaFoldDB" id="A0A162QRY2"/>
<feature type="region of interest" description="Disordered" evidence="5">
    <location>
        <begin position="326"/>
        <end position="355"/>
    </location>
</feature>
<feature type="transmembrane region" description="Helical" evidence="6">
    <location>
        <begin position="234"/>
        <end position="258"/>
    </location>
</feature>
<proteinExistence type="predicted"/>
<dbReference type="InterPro" id="IPR051115">
    <property type="entry name" value="LAPTM_transporter"/>
</dbReference>
<dbReference type="Proteomes" id="UP000076858">
    <property type="component" value="Unassembled WGS sequence"/>
</dbReference>
<gene>
    <name evidence="7" type="ORF">APZ42_013692</name>
</gene>
<dbReference type="PANTHER" id="PTHR12479">
    <property type="entry name" value="LYSOSOMAL-ASSOCIATED TRANSMEMBRANE PROTEIN"/>
    <property type="match status" value="1"/>
</dbReference>
<keyword evidence="8" id="KW-1185">Reference proteome</keyword>
<feature type="transmembrane region" description="Helical" evidence="6">
    <location>
        <begin position="154"/>
        <end position="176"/>
    </location>
</feature>
<keyword evidence="4 6" id="KW-0472">Membrane</keyword>
<evidence type="ECO:0000313" key="8">
    <source>
        <dbReference type="Proteomes" id="UP000076858"/>
    </source>
</evidence>
<comment type="subcellular location">
    <subcellularLocation>
        <location evidence="1">Endomembrane system</location>
        <topology evidence="1">Multi-pass membrane protein</topology>
    </subcellularLocation>
</comment>
<protein>
    <recommendedName>
        <fullName evidence="9">Lysosomal-associated transmembrane protein 4A</fullName>
    </recommendedName>
</protein>
<feature type="transmembrane region" description="Helical" evidence="6">
    <location>
        <begin position="182"/>
        <end position="207"/>
    </location>
</feature>
<name>A0A162QRY2_9CRUS</name>
<evidence type="ECO:0000256" key="5">
    <source>
        <dbReference type="SAM" id="MobiDB-lite"/>
    </source>
</evidence>
<accession>A0A162QRY2</accession>
<reference evidence="7 8" key="1">
    <citation type="submission" date="2016-03" db="EMBL/GenBank/DDBJ databases">
        <title>EvidentialGene: Evidence-directed Construction of Genes on Genomes.</title>
        <authorList>
            <person name="Gilbert D.G."/>
            <person name="Choi J.-H."/>
            <person name="Mockaitis K."/>
            <person name="Colbourne J."/>
            <person name="Pfrender M."/>
        </authorList>
    </citation>
    <scope>NUCLEOTIDE SEQUENCE [LARGE SCALE GENOMIC DNA]</scope>
    <source>
        <strain evidence="7 8">Xinb3</strain>
        <tissue evidence="7">Complete organism</tissue>
    </source>
</reference>
<sequence length="355" mass="39094">MRFKFGNFGRLRHGGSPYEDKRWRCCLCCHVRTGTIFLGVWHLALHMLSLAAIAVLVLHPQTINQRSVLRNGNGMSFAEGEIDQDLLAVLPTPLSAENREEPQALPLSETITGPVQPAKSNTDASSKLLYGSFVYKDWFGEHPPPDRHVTYQDLNISIGVNFCTLGITLLMIYGAVRGKSIYIMPFFCLQAFEFFVTSLSVIGYLSYVPDIRQVLIKSPNIPLRNELLAMDPQCLSLLILAGILLMLMAKAYFISIVWSCYKFLTMRAEAALERDACISGIVDGQNLLEIPSSICSPGSDLPDYATAMTDPRFAKKPIYPVPPPPYAAVADVTSDSETSESEAANAAVSPETPKP</sequence>
<evidence type="ECO:0000256" key="4">
    <source>
        <dbReference type="ARBA" id="ARBA00023136"/>
    </source>
</evidence>
<dbReference type="EMBL" id="LRGB01000311">
    <property type="protein sequence ID" value="KZS19904.1"/>
    <property type="molecule type" value="Genomic_DNA"/>
</dbReference>
<feature type="compositionally biased region" description="Low complexity" evidence="5">
    <location>
        <begin position="327"/>
        <end position="349"/>
    </location>
</feature>
<comment type="caution">
    <text evidence="7">The sequence shown here is derived from an EMBL/GenBank/DDBJ whole genome shotgun (WGS) entry which is preliminary data.</text>
</comment>
<evidence type="ECO:0008006" key="9">
    <source>
        <dbReference type="Google" id="ProtNLM"/>
    </source>
</evidence>
<dbReference type="GO" id="GO:0005765">
    <property type="term" value="C:lysosomal membrane"/>
    <property type="evidence" value="ECO:0007669"/>
    <property type="project" value="TreeGrafter"/>
</dbReference>
<feature type="transmembrane region" description="Helical" evidence="6">
    <location>
        <begin position="40"/>
        <end position="58"/>
    </location>
</feature>
<keyword evidence="3 6" id="KW-1133">Transmembrane helix</keyword>
<evidence type="ECO:0000313" key="7">
    <source>
        <dbReference type="EMBL" id="KZS19904.1"/>
    </source>
</evidence>
<evidence type="ECO:0000256" key="6">
    <source>
        <dbReference type="SAM" id="Phobius"/>
    </source>
</evidence>
<evidence type="ECO:0000256" key="1">
    <source>
        <dbReference type="ARBA" id="ARBA00004127"/>
    </source>
</evidence>